<proteinExistence type="predicted"/>
<reference evidence="1 2" key="1">
    <citation type="submission" date="2019-02" db="EMBL/GenBank/DDBJ databases">
        <title>Deep-cultivation of Planctomycetes and their phenomic and genomic characterization uncovers novel biology.</title>
        <authorList>
            <person name="Wiegand S."/>
            <person name="Jogler M."/>
            <person name="Boedeker C."/>
            <person name="Pinto D."/>
            <person name="Vollmers J."/>
            <person name="Rivas-Marin E."/>
            <person name="Kohn T."/>
            <person name="Peeters S.H."/>
            <person name="Heuer A."/>
            <person name="Rast P."/>
            <person name="Oberbeckmann S."/>
            <person name="Bunk B."/>
            <person name="Jeske O."/>
            <person name="Meyerdierks A."/>
            <person name="Storesund J.E."/>
            <person name="Kallscheuer N."/>
            <person name="Luecker S."/>
            <person name="Lage O.M."/>
            <person name="Pohl T."/>
            <person name="Merkel B.J."/>
            <person name="Hornburger P."/>
            <person name="Mueller R.-W."/>
            <person name="Bruemmer F."/>
            <person name="Labrenz M."/>
            <person name="Spormann A.M."/>
            <person name="Op den Camp H."/>
            <person name="Overmann J."/>
            <person name="Amann R."/>
            <person name="Jetten M.S.M."/>
            <person name="Mascher T."/>
            <person name="Medema M.H."/>
            <person name="Devos D.P."/>
            <person name="Kaster A.-K."/>
            <person name="Ovreas L."/>
            <person name="Rohde M."/>
            <person name="Galperin M.Y."/>
            <person name="Jogler C."/>
        </authorList>
    </citation>
    <scope>NUCLEOTIDE SEQUENCE [LARGE SCALE GENOMIC DNA]</scope>
    <source>
        <strain evidence="1 2">Q31a</strain>
    </source>
</reference>
<evidence type="ECO:0000313" key="2">
    <source>
        <dbReference type="Proteomes" id="UP000318017"/>
    </source>
</evidence>
<dbReference type="EMBL" id="CP036298">
    <property type="protein sequence ID" value="QDV24381.1"/>
    <property type="molecule type" value="Genomic_DNA"/>
</dbReference>
<sequence length="290" mass="32400">MPTIKGIRKAAGQEGSIELGDEKLLRRYSLEYLVIADNKTQGPIEIWSTVGLPRVGVSTYSYAGEIDSAAVCKRKVPKRDPKQSLVWIVRVEFDNDPRSKSQENEDDYPEAISRPPIISWDSEYGEEILHKDYSTPPKDVLNSAGLPFDPPIVEPVIYPVLTVERYQAVFSPATILAYENHSNSDEFYGADPGHALVAKIAATQVVEDAVKLWKVTYRIRFATEGFDAKPLNQSSHYRTPGDEVLHAFIKDKVPYIGNLKSDGDQAPVGVTSYGDFRRKKRVAFGPLNLE</sequence>
<dbReference type="AlphaFoldDB" id="A0A518G731"/>
<name>A0A518G731_9BACT</name>
<gene>
    <name evidence="1" type="ORF">Q31a_26980</name>
</gene>
<protein>
    <submittedName>
        <fullName evidence="1">Uncharacterized protein</fullName>
    </submittedName>
</protein>
<dbReference type="KEGG" id="ahel:Q31a_26980"/>
<dbReference type="Proteomes" id="UP000318017">
    <property type="component" value="Chromosome"/>
</dbReference>
<keyword evidence="2" id="KW-1185">Reference proteome</keyword>
<organism evidence="1 2">
    <name type="scientific">Aureliella helgolandensis</name>
    <dbReference type="NCBI Taxonomy" id="2527968"/>
    <lineage>
        <taxon>Bacteria</taxon>
        <taxon>Pseudomonadati</taxon>
        <taxon>Planctomycetota</taxon>
        <taxon>Planctomycetia</taxon>
        <taxon>Pirellulales</taxon>
        <taxon>Pirellulaceae</taxon>
        <taxon>Aureliella</taxon>
    </lineage>
</organism>
<accession>A0A518G731</accession>
<dbReference type="OrthoDB" id="284733at2"/>
<evidence type="ECO:0000313" key="1">
    <source>
        <dbReference type="EMBL" id="QDV24381.1"/>
    </source>
</evidence>
<dbReference type="RefSeq" id="WP_145077985.1">
    <property type="nucleotide sequence ID" value="NZ_CP036298.1"/>
</dbReference>